<evidence type="ECO:0000313" key="2">
    <source>
        <dbReference type="EMBL" id="KAF0352754.1"/>
    </source>
</evidence>
<gene>
    <name evidence="2" type="ORF">F8M41_015191</name>
</gene>
<name>A0A8H3ZZH5_GIGMA</name>
<evidence type="ECO:0000313" key="3">
    <source>
        <dbReference type="Proteomes" id="UP000439903"/>
    </source>
</evidence>
<evidence type="ECO:0000256" key="1">
    <source>
        <dbReference type="SAM" id="MobiDB-lite"/>
    </source>
</evidence>
<dbReference type="AlphaFoldDB" id="A0A8H3ZZH5"/>
<protein>
    <submittedName>
        <fullName evidence="2">Uncharacterized protein</fullName>
    </submittedName>
</protein>
<organism evidence="2 3">
    <name type="scientific">Gigaspora margarita</name>
    <dbReference type="NCBI Taxonomy" id="4874"/>
    <lineage>
        <taxon>Eukaryota</taxon>
        <taxon>Fungi</taxon>
        <taxon>Fungi incertae sedis</taxon>
        <taxon>Mucoromycota</taxon>
        <taxon>Glomeromycotina</taxon>
        <taxon>Glomeromycetes</taxon>
        <taxon>Diversisporales</taxon>
        <taxon>Gigasporaceae</taxon>
        <taxon>Gigaspora</taxon>
    </lineage>
</organism>
<comment type="caution">
    <text evidence="2">The sequence shown here is derived from an EMBL/GenBank/DDBJ whole genome shotgun (WGS) entry which is preliminary data.</text>
</comment>
<reference evidence="2 3" key="1">
    <citation type="journal article" date="2019" name="Environ. Microbiol.">
        <title>At the nexus of three kingdoms: the genome of the mycorrhizal fungus Gigaspora margarita provides insights into plant, endobacterial and fungal interactions.</title>
        <authorList>
            <person name="Venice F."/>
            <person name="Ghignone S."/>
            <person name="Salvioli di Fossalunga A."/>
            <person name="Amselem J."/>
            <person name="Novero M."/>
            <person name="Xianan X."/>
            <person name="Sedzielewska Toro K."/>
            <person name="Morin E."/>
            <person name="Lipzen A."/>
            <person name="Grigoriev I.V."/>
            <person name="Henrissat B."/>
            <person name="Martin F.M."/>
            <person name="Bonfante P."/>
        </authorList>
    </citation>
    <scope>NUCLEOTIDE SEQUENCE [LARGE SCALE GENOMIC DNA]</scope>
    <source>
        <strain evidence="2 3">BEG34</strain>
    </source>
</reference>
<dbReference type="EMBL" id="WTPW01003146">
    <property type="protein sequence ID" value="KAF0352754.1"/>
    <property type="molecule type" value="Genomic_DNA"/>
</dbReference>
<keyword evidence="3" id="KW-1185">Reference proteome</keyword>
<accession>A0A8H3ZZH5</accession>
<dbReference type="Proteomes" id="UP000439903">
    <property type="component" value="Unassembled WGS sequence"/>
</dbReference>
<feature type="compositionally biased region" description="Basic and acidic residues" evidence="1">
    <location>
        <begin position="53"/>
        <end position="67"/>
    </location>
</feature>
<feature type="region of interest" description="Disordered" evidence="1">
    <location>
        <begin position="53"/>
        <end position="74"/>
    </location>
</feature>
<proteinExistence type="predicted"/>
<sequence>MARTKRPIVKDIGEIEETTQVQSKYWRRFGDLNIKIQRIKKKYYLIRKMWKRDHGSRNRGRENRGRENYGIGNLGRETSYRASQCSEEHKTSIEPTSNIEYNDLYLDYEREIESDIGKEKVY</sequence>